<dbReference type="Pfam" id="PF24758">
    <property type="entry name" value="LRR_At5g56370"/>
    <property type="match status" value="1"/>
</dbReference>
<name>A0A396HUP7_MEDTR</name>
<organism evidence="3">
    <name type="scientific">Medicago truncatula</name>
    <name type="common">Barrel medic</name>
    <name type="synonym">Medicago tribuloides</name>
    <dbReference type="NCBI Taxonomy" id="3880"/>
    <lineage>
        <taxon>Eukaryota</taxon>
        <taxon>Viridiplantae</taxon>
        <taxon>Streptophyta</taxon>
        <taxon>Embryophyta</taxon>
        <taxon>Tracheophyta</taxon>
        <taxon>Spermatophyta</taxon>
        <taxon>Magnoliopsida</taxon>
        <taxon>eudicotyledons</taxon>
        <taxon>Gunneridae</taxon>
        <taxon>Pentapetalae</taxon>
        <taxon>rosids</taxon>
        <taxon>fabids</taxon>
        <taxon>Fabales</taxon>
        <taxon>Fabaceae</taxon>
        <taxon>Papilionoideae</taxon>
        <taxon>50 kb inversion clade</taxon>
        <taxon>NPAAA clade</taxon>
        <taxon>Hologalegina</taxon>
        <taxon>IRL clade</taxon>
        <taxon>Trifolieae</taxon>
        <taxon>Medicago</taxon>
    </lineage>
</organism>
<accession>A0A396HUP7</accession>
<dbReference type="InterPro" id="IPR055411">
    <property type="entry name" value="LRR_FXL15/At3g58940/PEG3-like"/>
</dbReference>
<dbReference type="Gene3D" id="1.20.1280.50">
    <property type="match status" value="1"/>
</dbReference>
<feature type="domain" description="F-box/LRR-repeat protein 15/At3g58940/PEG3-like LRR" evidence="2">
    <location>
        <begin position="115"/>
        <end position="206"/>
    </location>
</feature>
<dbReference type="EMBL" id="PSQE01000005">
    <property type="protein sequence ID" value="RHN55694.1"/>
    <property type="molecule type" value="Genomic_DNA"/>
</dbReference>
<protein>
    <submittedName>
        <fullName evidence="3">Putative F-box domain, leucine-rich repeat domain, L domain-containing protein</fullName>
    </submittedName>
</protein>
<feature type="domain" description="F-box" evidence="1">
    <location>
        <begin position="20"/>
        <end position="50"/>
    </location>
</feature>
<dbReference type="InterPro" id="IPR055294">
    <property type="entry name" value="FBL60-like"/>
</dbReference>
<dbReference type="Gramene" id="rna30918">
    <property type="protein sequence ID" value="RHN55694.1"/>
    <property type="gene ID" value="gene30918"/>
</dbReference>
<dbReference type="Pfam" id="PF00646">
    <property type="entry name" value="F-box"/>
    <property type="match status" value="1"/>
</dbReference>
<dbReference type="CDD" id="cd22160">
    <property type="entry name" value="F-box_AtFBL13-like"/>
    <property type="match status" value="1"/>
</dbReference>
<dbReference type="Proteomes" id="UP000265566">
    <property type="component" value="Chromosome 5"/>
</dbReference>
<dbReference type="InterPro" id="IPR001810">
    <property type="entry name" value="F-box_dom"/>
</dbReference>
<dbReference type="InterPro" id="IPR053781">
    <property type="entry name" value="F-box_AtFBL13-like"/>
</dbReference>
<gene>
    <name evidence="3" type="ORF">MtrunA17_Chr5g0420741</name>
</gene>
<dbReference type="PANTHER" id="PTHR31293">
    <property type="entry name" value="RNI-LIKE SUPERFAMILY PROTEIN"/>
    <property type="match status" value="1"/>
</dbReference>
<dbReference type="PANTHER" id="PTHR31293:SF12">
    <property type="entry name" value="RNI-LIKE SUPERFAMILY PROTEIN"/>
    <property type="match status" value="1"/>
</dbReference>
<proteinExistence type="predicted"/>
<evidence type="ECO:0000259" key="1">
    <source>
        <dbReference type="Pfam" id="PF00646"/>
    </source>
</evidence>
<evidence type="ECO:0000259" key="2">
    <source>
        <dbReference type="Pfam" id="PF24758"/>
    </source>
</evidence>
<reference evidence="3" key="1">
    <citation type="journal article" date="2018" name="Nat. Plants">
        <title>Whole-genome landscape of Medicago truncatula symbiotic genes.</title>
        <authorList>
            <person name="Pecrix Y."/>
            <person name="Gamas P."/>
            <person name="Carrere S."/>
        </authorList>
    </citation>
    <scope>NUCLEOTIDE SEQUENCE</scope>
    <source>
        <tissue evidence="3">Leaves</tissue>
    </source>
</reference>
<evidence type="ECO:0000313" key="3">
    <source>
        <dbReference type="EMBL" id="RHN55694.1"/>
    </source>
</evidence>
<dbReference type="AlphaFoldDB" id="A0A396HUP7"/>
<sequence>MMQPSVINKRVKHTTKSRSINDLANDLLIHILSFLPIKYAFRTSVLSKRWFPLFYSLAVIRICDNKVYTKKAWVHFRRFVNTVLISKHAQEQTLKKFHLVCQSKNWRANSFRCFDTWVKAAKRRGVEDLYLCMVEVTLSPTIFVCETLVVLKLDRIIVPSRCSVDLPLLKTLDLCCVCFRNRDDFMKLLSGSPKLEDLKTLYIQLNIGVTVIENFEKPLLSNLIKANFRLFEVPFRAVYNVQFLNVLEVLYMKHPFFFWYHHYYVCCLIFVCL</sequence>
<dbReference type="InterPro" id="IPR036047">
    <property type="entry name" value="F-box-like_dom_sf"/>
</dbReference>
<dbReference type="SUPFAM" id="SSF81383">
    <property type="entry name" value="F-box domain"/>
    <property type="match status" value="1"/>
</dbReference>
<comment type="caution">
    <text evidence="3">The sequence shown here is derived from an EMBL/GenBank/DDBJ whole genome shotgun (WGS) entry which is preliminary data.</text>
</comment>